<dbReference type="AlphaFoldDB" id="A0A7J7JI40"/>
<dbReference type="Proteomes" id="UP000593567">
    <property type="component" value="Unassembled WGS sequence"/>
</dbReference>
<feature type="compositionally biased region" description="Polar residues" evidence="1">
    <location>
        <begin position="48"/>
        <end position="57"/>
    </location>
</feature>
<evidence type="ECO:0000313" key="2">
    <source>
        <dbReference type="EMBL" id="KAF6025284.1"/>
    </source>
</evidence>
<reference evidence="2" key="1">
    <citation type="submission" date="2020-06" db="EMBL/GenBank/DDBJ databases">
        <title>Draft genome of Bugula neritina, a colonial animal packing powerful symbionts and potential medicines.</title>
        <authorList>
            <person name="Rayko M."/>
        </authorList>
    </citation>
    <scope>NUCLEOTIDE SEQUENCE [LARGE SCALE GENOMIC DNA]</scope>
    <source>
        <strain evidence="2">Kwan_BN1</strain>
    </source>
</reference>
<gene>
    <name evidence="2" type="ORF">EB796_016404</name>
</gene>
<keyword evidence="3" id="KW-1185">Reference proteome</keyword>
<sequence length="345" mass="38080">MAHKMKGGVAGNCTISKWLAEKDGGIESETELSTCEFSKLNISPSLLHNRPLRSQSKPGVDRQTEKEHRVDTREGSSSSNKGFTRCLRSRAKQITSKVSVADETLTSSLVNLTGCNNNLAQYLSPHKGSLPQYMHDDTVIKRSDTVLAVALTNAMHKSVRSRQFDAASLYSVTSDEFNESDDELISINGDSNSECTNIVGSCRVSSKRKRTTTLSADLEVESLLSPGADDCVYSGDNFSVSDFSETEEPITCEVPKKRLCNIAPAANHRPYLDLEKMQDKVEKSTANCKRRPKAVPVRIMYFSPINNMSMPNRPTTRSVTNRELVMTSRFCPLTPVESFSSDCVS</sequence>
<dbReference type="EMBL" id="VXIV02002476">
    <property type="protein sequence ID" value="KAF6025284.1"/>
    <property type="molecule type" value="Genomic_DNA"/>
</dbReference>
<organism evidence="2 3">
    <name type="scientific">Bugula neritina</name>
    <name type="common">Brown bryozoan</name>
    <name type="synonym">Sertularia neritina</name>
    <dbReference type="NCBI Taxonomy" id="10212"/>
    <lineage>
        <taxon>Eukaryota</taxon>
        <taxon>Metazoa</taxon>
        <taxon>Spiralia</taxon>
        <taxon>Lophotrochozoa</taxon>
        <taxon>Bryozoa</taxon>
        <taxon>Gymnolaemata</taxon>
        <taxon>Cheilostomatida</taxon>
        <taxon>Flustrina</taxon>
        <taxon>Buguloidea</taxon>
        <taxon>Bugulidae</taxon>
        <taxon>Bugula</taxon>
    </lineage>
</organism>
<name>A0A7J7JI40_BUGNE</name>
<proteinExistence type="predicted"/>
<comment type="caution">
    <text evidence="2">The sequence shown here is derived from an EMBL/GenBank/DDBJ whole genome shotgun (WGS) entry which is preliminary data.</text>
</comment>
<evidence type="ECO:0000256" key="1">
    <source>
        <dbReference type="SAM" id="MobiDB-lite"/>
    </source>
</evidence>
<accession>A0A7J7JI40</accession>
<evidence type="ECO:0000313" key="3">
    <source>
        <dbReference type="Proteomes" id="UP000593567"/>
    </source>
</evidence>
<feature type="region of interest" description="Disordered" evidence="1">
    <location>
        <begin position="48"/>
        <end position="82"/>
    </location>
</feature>
<protein>
    <submittedName>
        <fullName evidence="2">Uncharacterized protein</fullName>
    </submittedName>
</protein>
<feature type="compositionally biased region" description="Basic and acidic residues" evidence="1">
    <location>
        <begin position="59"/>
        <end position="74"/>
    </location>
</feature>